<evidence type="ECO:0000313" key="1">
    <source>
        <dbReference type="EMBL" id="MPC55562.1"/>
    </source>
</evidence>
<protein>
    <submittedName>
        <fullName evidence="1">Uncharacterized protein</fullName>
    </submittedName>
</protein>
<accession>A0A5B7G9L7</accession>
<dbReference type="EMBL" id="VSRR010013280">
    <property type="protein sequence ID" value="MPC55562.1"/>
    <property type="molecule type" value="Genomic_DNA"/>
</dbReference>
<evidence type="ECO:0000313" key="2">
    <source>
        <dbReference type="Proteomes" id="UP000324222"/>
    </source>
</evidence>
<reference evidence="1 2" key="1">
    <citation type="submission" date="2019-05" db="EMBL/GenBank/DDBJ databases">
        <title>Another draft genome of Portunus trituberculatus and its Hox gene families provides insights of decapod evolution.</title>
        <authorList>
            <person name="Jeong J.-H."/>
            <person name="Song I."/>
            <person name="Kim S."/>
            <person name="Choi T."/>
            <person name="Kim D."/>
            <person name="Ryu S."/>
            <person name="Kim W."/>
        </authorList>
    </citation>
    <scope>NUCLEOTIDE SEQUENCE [LARGE SCALE GENOMIC DNA]</scope>
    <source>
        <tissue evidence="1">Muscle</tissue>
    </source>
</reference>
<sequence length="86" mass="9756">MKKPGVPDEEQNGFWVGRRAKDNLFVVNEMIERKKDGNDIVIMSESPDKFQSLLNAVDGYGRDFGVSFSSEKSKVMIVNRSEDERG</sequence>
<comment type="caution">
    <text evidence="1">The sequence shown here is derived from an EMBL/GenBank/DDBJ whole genome shotgun (WGS) entry which is preliminary data.</text>
</comment>
<organism evidence="1 2">
    <name type="scientific">Portunus trituberculatus</name>
    <name type="common">Swimming crab</name>
    <name type="synonym">Neptunus trituberculatus</name>
    <dbReference type="NCBI Taxonomy" id="210409"/>
    <lineage>
        <taxon>Eukaryota</taxon>
        <taxon>Metazoa</taxon>
        <taxon>Ecdysozoa</taxon>
        <taxon>Arthropoda</taxon>
        <taxon>Crustacea</taxon>
        <taxon>Multicrustacea</taxon>
        <taxon>Malacostraca</taxon>
        <taxon>Eumalacostraca</taxon>
        <taxon>Eucarida</taxon>
        <taxon>Decapoda</taxon>
        <taxon>Pleocyemata</taxon>
        <taxon>Brachyura</taxon>
        <taxon>Eubrachyura</taxon>
        <taxon>Portunoidea</taxon>
        <taxon>Portunidae</taxon>
        <taxon>Portuninae</taxon>
        <taxon>Portunus</taxon>
    </lineage>
</organism>
<dbReference type="AlphaFoldDB" id="A0A5B7G9L7"/>
<dbReference type="Proteomes" id="UP000324222">
    <property type="component" value="Unassembled WGS sequence"/>
</dbReference>
<keyword evidence="2" id="KW-1185">Reference proteome</keyword>
<proteinExistence type="predicted"/>
<gene>
    <name evidence="1" type="ORF">E2C01_049504</name>
</gene>
<name>A0A5B7G9L7_PORTR</name>